<dbReference type="EMBL" id="BPVZ01000046">
    <property type="protein sequence ID" value="GKV16587.1"/>
    <property type="molecule type" value="Genomic_DNA"/>
</dbReference>
<keyword evidence="3" id="KW-1185">Reference proteome</keyword>
<dbReference type="Proteomes" id="UP001054252">
    <property type="component" value="Unassembled WGS sequence"/>
</dbReference>
<evidence type="ECO:0000313" key="3">
    <source>
        <dbReference type="Proteomes" id="UP001054252"/>
    </source>
</evidence>
<dbReference type="PROSITE" id="PS51277">
    <property type="entry name" value="BURP"/>
    <property type="match status" value="1"/>
</dbReference>
<name>A0AAV5JSH2_9ROSI</name>
<organism evidence="2 3">
    <name type="scientific">Rubroshorea leprosula</name>
    <dbReference type="NCBI Taxonomy" id="152421"/>
    <lineage>
        <taxon>Eukaryota</taxon>
        <taxon>Viridiplantae</taxon>
        <taxon>Streptophyta</taxon>
        <taxon>Embryophyta</taxon>
        <taxon>Tracheophyta</taxon>
        <taxon>Spermatophyta</taxon>
        <taxon>Magnoliopsida</taxon>
        <taxon>eudicotyledons</taxon>
        <taxon>Gunneridae</taxon>
        <taxon>Pentapetalae</taxon>
        <taxon>rosids</taxon>
        <taxon>malvids</taxon>
        <taxon>Malvales</taxon>
        <taxon>Dipterocarpaceae</taxon>
        <taxon>Rubroshorea</taxon>
    </lineage>
</organism>
<evidence type="ECO:0000259" key="1">
    <source>
        <dbReference type="PROSITE" id="PS51277"/>
    </source>
</evidence>
<evidence type="ECO:0000313" key="2">
    <source>
        <dbReference type="EMBL" id="GKV16587.1"/>
    </source>
</evidence>
<reference evidence="2 3" key="1">
    <citation type="journal article" date="2021" name="Commun. Biol.">
        <title>The genome of Shorea leprosula (Dipterocarpaceae) highlights the ecological relevance of drought in aseasonal tropical rainforests.</title>
        <authorList>
            <person name="Ng K.K.S."/>
            <person name="Kobayashi M.J."/>
            <person name="Fawcett J.A."/>
            <person name="Hatakeyama M."/>
            <person name="Paape T."/>
            <person name="Ng C.H."/>
            <person name="Ang C.C."/>
            <person name="Tnah L.H."/>
            <person name="Lee C.T."/>
            <person name="Nishiyama T."/>
            <person name="Sese J."/>
            <person name="O'Brien M.J."/>
            <person name="Copetti D."/>
            <person name="Mohd Noor M.I."/>
            <person name="Ong R.C."/>
            <person name="Putra M."/>
            <person name="Sireger I.Z."/>
            <person name="Indrioko S."/>
            <person name="Kosugi Y."/>
            <person name="Izuno A."/>
            <person name="Isagi Y."/>
            <person name="Lee S.L."/>
            <person name="Shimizu K.K."/>
        </authorList>
    </citation>
    <scope>NUCLEOTIDE SEQUENCE [LARGE SCALE GENOMIC DNA]</scope>
    <source>
        <strain evidence="2">214</strain>
    </source>
</reference>
<gene>
    <name evidence="2" type="ORF">SLEP1_g27209</name>
</gene>
<dbReference type="AlphaFoldDB" id="A0AAV5JSH2"/>
<dbReference type="InterPro" id="IPR004873">
    <property type="entry name" value="BURP_dom"/>
</dbReference>
<sequence length="44" mass="4760">MDPKSAGAKVMKKNTKDCKRAAIEGEDKYYATSLESLIDLSVPG</sequence>
<protein>
    <recommendedName>
        <fullName evidence="1">BURP domain-containing protein</fullName>
    </recommendedName>
</protein>
<feature type="domain" description="BURP" evidence="1">
    <location>
        <begin position="1"/>
        <end position="44"/>
    </location>
</feature>
<comment type="caution">
    <text evidence="2">The sequence shown here is derived from an EMBL/GenBank/DDBJ whole genome shotgun (WGS) entry which is preliminary data.</text>
</comment>
<proteinExistence type="predicted"/>
<accession>A0AAV5JSH2</accession>
<dbReference type="Pfam" id="PF03181">
    <property type="entry name" value="BURP"/>
    <property type="match status" value="1"/>
</dbReference>